<gene>
    <name evidence="1" type="ORF">GCM10011282_10890</name>
</gene>
<evidence type="ECO:0000313" key="2">
    <source>
        <dbReference type="Proteomes" id="UP000620127"/>
    </source>
</evidence>
<accession>A0ABQ2X9K5</accession>
<proteinExistence type="predicted"/>
<comment type="caution">
    <text evidence="1">The sequence shown here is derived from an EMBL/GenBank/DDBJ whole genome shotgun (WGS) entry which is preliminary data.</text>
</comment>
<reference evidence="2" key="1">
    <citation type="journal article" date="2019" name="Int. J. Syst. Evol. Microbiol.">
        <title>The Global Catalogue of Microorganisms (GCM) 10K type strain sequencing project: providing services to taxonomists for standard genome sequencing and annotation.</title>
        <authorList>
            <consortium name="The Broad Institute Genomics Platform"/>
            <consortium name="The Broad Institute Genome Sequencing Center for Infectious Disease"/>
            <person name="Wu L."/>
            <person name="Ma J."/>
        </authorList>
    </citation>
    <scope>NUCLEOTIDE SEQUENCE [LARGE SCALE GENOMIC DNA]</scope>
    <source>
        <strain evidence="2">KCTC 23916</strain>
    </source>
</reference>
<organism evidence="1 2">
    <name type="scientific">Undibacterium macrobrachii</name>
    <dbReference type="NCBI Taxonomy" id="1119058"/>
    <lineage>
        <taxon>Bacteria</taxon>
        <taxon>Pseudomonadati</taxon>
        <taxon>Pseudomonadota</taxon>
        <taxon>Betaproteobacteria</taxon>
        <taxon>Burkholderiales</taxon>
        <taxon>Oxalobacteraceae</taxon>
        <taxon>Undibacterium</taxon>
    </lineage>
</organism>
<dbReference type="Proteomes" id="UP000620127">
    <property type="component" value="Unassembled WGS sequence"/>
</dbReference>
<evidence type="ECO:0000313" key="1">
    <source>
        <dbReference type="EMBL" id="GGX06317.1"/>
    </source>
</evidence>
<sequence>MDFAGFLLFELVCLIGELHLHEMVLKIGCLEEFIYHNVRVNDGVEEVCIYLDYWTTFLLEIFNTESQWAPTMIGLIKIRMPIKSCLRKGKSYTNRMDVSTEVVPAADLIHK</sequence>
<keyword evidence="2" id="KW-1185">Reference proteome</keyword>
<protein>
    <submittedName>
        <fullName evidence="1">Uncharacterized protein</fullName>
    </submittedName>
</protein>
<name>A0ABQ2X9K5_9BURK</name>
<dbReference type="EMBL" id="BMYT01000001">
    <property type="protein sequence ID" value="GGX06317.1"/>
    <property type="molecule type" value="Genomic_DNA"/>
</dbReference>